<evidence type="ECO:0000313" key="2">
    <source>
        <dbReference type="Proteomes" id="UP000494161"/>
    </source>
</evidence>
<reference evidence="1 2" key="1">
    <citation type="submission" date="2020-04" db="EMBL/GenBank/DDBJ databases">
        <authorList>
            <person name="De Canck E."/>
        </authorList>
    </citation>
    <scope>NUCLEOTIDE SEQUENCE [LARGE SCALE GENOMIC DNA]</scope>
    <source>
        <strain evidence="1 2">LMG 7053</strain>
    </source>
</reference>
<proteinExistence type="predicted"/>
<dbReference type="EMBL" id="CADILJ010000185">
    <property type="protein sequence ID" value="CAB3960117.1"/>
    <property type="molecule type" value="Genomic_DNA"/>
</dbReference>
<comment type="caution">
    <text evidence="1">The sequence shown here is derived from an EMBL/GenBank/DDBJ whole genome shotgun (WGS) entry which is preliminary data.</text>
</comment>
<sequence length="83" mass="8903">MSKNISDLRDAMFETIQALKDGKITVEQAKAMSDIGQVIINSAKVEVDYIRANNGGESSFIDAVGNDNLPPGITGVTRHRLVG</sequence>
<organism evidence="1 2">
    <name type="scientific">Achromobacter ruhlandii</name>
    <dbReference type="NCBI Taxonomy" id="72557"/>
    <lineage>
        <taxon>Bacteria</taxon>
        <taxon>Pseudomonadati</taxon>
        <taxon>Pseudomonadota</taxon>
        <taxon>Betaproteobacteria</taxon>
        <taxon>Burkholderiales</taxon>
        <taxon>Alcaligenaceae</taxon>
        <taxon>Achromobacter</taxon>
    </lineage>
</organism>
<accession>A0ABM8M6R8</accession>
<keyword evidence="2" id="KW-1185">Reference proteome</keyword>
<name>A0ABM8M6R8_9BURK</name>
<dbReference type="RefSeq" id="WP_175224898.1">
    <property type="nucleotide sequence ID" value="NZ_CADILJ010000185.1"/>
</dbReference>
<gene>
    <name evidence="1" type="ORF">LMG7053_06167</name>
</gene>
<evidence type="ECO:0000313" key="1">
    <source>
        <dbReference type="EMBL" id="CAB3960117.1"/>
    </source>
</evidence>
<protein>
    <submittedName>
        <fullName evidence="1">Uncharacterized protein</fullName>
    </submittedName>
</protein>
<dbReference type="Proteomes" id="UP000494161">
    <property type="component" value="Unassembled WGS sequence"/>
</dbReference>